<sequence length="359" mass="37535">MSDEKDNLTIGKKLHDARVAKGYTLDDLQKNTKIQKRYLIAIEDNDFDALPGDFYVRAFVKQYADSVGLDGTELLSQFDTKLPDTEDPEYVDRVNDDNPETRSAQRKVEERNDKLRRYIPIISVSVVVLIILIAIWVAAARSTRNTAKTQIETSSVSVSGDKSSGSKASSSKKAKTTKKAKEIAFKKVTASGSNLTYRVTGASGTTPLKISVTGSGSAWTSVSADGTSLWQASLTSGNSHTISLPSSTNTVTINTGNAEATRITVGGKKLTLAAPLNGGSTQVRVVTLQFGKASSSASTSSSSTSSTTTDGTSTTGGTTGSTGTTGTSSTTGTNQTGNTNATTGSTGTDNNNTGTTNGY</sequence>
<dbReference type="EMBL" id="PUFL01000021">
    <property type="protein sequence ID" value="TDG94191.1"/>
    <property type="molecule type" value="Genomic_DNA"/>
</dbReference>
<dbReference type="Proteomes" id="UP000214739">
    <property type="component" value="Unassembled WGS sequence"/>
</dbReference>
<dbReference type="RefSeq" id="WP_057961966.1">
    <property type="nucleotide sequence ID" value="NZ_BAAAXO010000045.1"/>
</dbReference>
<keyword evidence="2" id="KW-0812">Transmembrane</keyword>
<dbReference type="AlphaFoldDB" id="A0A224VJU8"/>
<dbReference type="InterPro" id="IPR010982">
    <property type="entry name" value="Lambda_DNA-bd_dom_sf"/>
</dbReference>
<proteinExistence type="predicted"/>
<reference evidence="4 6" key="1">
    <citation type="journal article" date="2017" name="Biosci Microbiota Food Health">
        <title>Genomic characterization reconfirms the taxonomic status of Lactobacillus parakefiri.</title>
        <authorList>
            <person name="Tanizawa Y."/>
            <person name="Kobayashi H."/>
            <person name="Kaminuma E."/>
            <person name="Sakamoto M."/>
            <person name="Ohkuma M."/>
            <person name="Nakamura Y."/>
            <person name="Arita M."/>
            <person name="Tohno M."/>
        </authorList>
    </citation>
    <scope>NUCLEOTIDE SEQUENCE [LARGE SCALE GENOMIC DNA]</scope>
    <source>
        <strain evidence="4 6">JCM 8573</strain>
    </source>
</reference>
<protein>
    <submittedName>
        <fullName evidence="4">Transcriptional regulator</fullName>
    </submittedName>
</protein>
<feature type="compositionally biased region" description="Basic and acidic residues" evidence="1">
    <location>
        <begin position="90"/>
        <end position="100"/>
    </location>
</feature>
<dbReference type="Pfam" id="PF13413">
    <property type="entry name" value="HTH_25"/>
    <property type="match status" value="1"/>
</dbReference>
<feature type="compositionally biased region" description="Low complexity" evidence="1">
    <location>
        <begin position="153"/>
        <end position="169"/>
    </location>
</feature>
<dbReference type="PANTHER" id="PTHR34475">
    <property type="match status" value="1"/>
</dbReference>
<dbReference type="EMBL" id="BDGB01000079">
    <property type="protein sequence ID" value="GAW72564.1"/>
    <property type="molecule type" value="Genomic_DNA"/>
</dbReference>
<accession>A0A224VJU8</accession>
<keyword evidence="2" id="KW-1133">Transmembrane helix</keyword>
<reference evidence="5" key="3">
    <citation type="submission" date="2019-02" db="EMBL/GenBank/DDBJ databases">
        <authorList>
            <person name="Buron G."/>
            <person name="Chaylann A."/>
            <person name="Dolejs I."/>
            <person name="Forster J."/>
            <person name="Miks M.H."/>
        </authorList>
    </citation>
    <scope>NUCLEOTIDE SEQUENCE</scope>
    <source>
        <strain evidence="5">DSM 10551</strain>
    </source>
</reference>
<evidence type="ECO:0000256" key="2">
    <source>
        <dbReference type="SAM" id="Phobius"/>
    </source>
</evidence>
<comment type="caution">
    <text evidence="4">The sequence shown here is derived from an EMBL/GenBank/DDBJ whole genome shotgun (WGS) entry which is preliminary data.</text>
</comment>
<evidence type="ECO:0000259" key="3">
    <source>
        <dbReference type="Pfam" id="PF13464"/>
    </source>
</evidence>
<dbReference type="OrthoDB" id="9797543at2"/>
<evidence type="ECO:0000313" key="7">
    <source>
        <dbReference type="Proteomes" id="UP000294668"/>
    </source>
</evidence>
<dbReference type="InterPro" id="IPR025194">
    <property type="entry name" value="RodZ-like_C"/>
</dbReference>
<evidence type="ECO:0000256" key="1">
    <source>
        <dbReference type="SAM" id="MobiDB-lite"/>
    </source>
</evidence>
<reference evidence="5 7" key="2">
    <citation type="journal article" date="2019" name="Appl. Microbiol. Biotechnol.">
        <title>Uncovering carbohydrate metabolism through a genotype-phenotype association study of 56 lactic acid bacteria genomes.</title>
        <authorList>
            <person name="Buron-Moles G."/>
            <person name="Chailyan A."/>
            <person name="Dolejs I."/>
            <person name="Forster J."/>
            <person name="Miks M.H."/>
        </authorList>
    </citation>
    <scope>NUCLEOTIDE SEQUENCE [LARGE SCALE GENOMIC DNA]</scope>
    <source>
        <strain evidence="5 7">DSM 10551</strain>
    </source>
</reference>
<dbReference type="Pfam" id="PF13464">
    <property type="entry name" value="RodZ_C"/>
    <property type="match status" value="1"/>
</dbReference>
<evidence type="ECO:0000313" key="5">
    <source>
        <dbReference type="EMBL" id="TDG94191.1"/>
    </source>
</evidence>
<gene>
    <name evidence="5" type="ORF">C5L28_000441</name>
    <name evidence="4" type="ORF">LPKJCM_01694</name>
</gene>
<dbReference type="GO" id="GO:0003677">
    <property type="term" value="F:DNA binding"/>
    <property type="evidence" value="ECO:0007669"/>
    <property type="project" value="InterPro"/>
</dbReference>
<name>A0A224VJU8_9LACO</name>
<evidence type="ECO:0000313" key="4">
    <source>
        <dbReference type="EMBL" id="GAW72564.1"/>
    </source>
</evidence>
<evidence type="ECO:0000313" key="6">
    <source>
        <dbReference type="Proteomes" id="UP000214739"/>
    </source>
</evidence>
<feature type="transmembrane region" description="Helical" evidence="2">
    <location>
        <begin position="118"/>
        <end position="139"/>
    </location>
</feature>
<dbReference type="Proteomes" id="UP000294668">
    <property type="component" value="Unassembled WGS sequence"/>
</dbReference>
<organism evidence="4 6">
    <name type="scientific">Lentilactobacillus parakefiri</name>
    <dbReference type="NCBI Taxonomy" id="152332"/>
    <lineage>
        <taxon>Bacteria</taxon>
        <taxon>Bacillati</taxon>
        <taxon>Bacillota</taxon>
        <taxon>Bacilli</taxon>
        <taxon>Lactobacillales</taxon>
        <taxon>Lactobacillaceae</taxon>
        <taxon>Lentilactobacillus</taxon>
    </lineage>
</organism>
<feature type="region of interest" description="Disordered" evidence="1">
    <location>
        <begin position="82"/>
        <end position="109"/>
    </location>
</feature>
<dbReference type="PANTHER" id="PTHR34475:SF1">
    <property type="entry name" value="CYTOSKELETON PROTEIN RODZ"/>
    <property type="match status" value="1"/>
</dbReference>
<feature type="region of interest" description="Disordered" evidence="1">
    <location>
        <begin position="148"/>
        <end position="176"/>
    </location>
</feature>
<dbReference type="Gene3D" id="1.10.260.40">
    <property type="entry name" value="lambda repressor-like DNA-binding domains"/>
    <property type="match status" value="1"/>
</dbReference>
<feature type="compositionally biased region" description="Low complexity" evidence="1">
    <location>
        <begin position="294"/>
        <end position="359"/>
    </location>
</feature>
<feature type="region of interest" description="Disordered" evidence="1">
    <location>
        <begin position="293"/>
        <end position="359"/>
    </location>
</feature>
<keyword evidence="7" id="KW-1185">Reference proteome</keyword>
<feature type="domain" description="Cytoskeleton protein RodZ-like C-terminal" evidence="3">
    <location>
        <begin position="212"/>
        <end position="278"/>
    </location>
</feature>
<keyword evidence="2" id="KW-0472">Membrane</keyword>
<dbReference type="InterPro" id="IPR050400">
    <property type="entry name" value="Bact_Cytoskel_RodZ"/>
</dbReference>